<evidence type="ECO:0000256" key="8">
    <source>
        <dbReference type="ARBA" id="ARBA00023136"/>
    </source>
</evidence>
<organism evidence="11 12">
    <name type="scientific">Dyadobacter koreensis</name>
    <dbReference type="NCBI Taxonomy" id="408657"/>
    <lineage>
        <taxon>Bacteria</taxon>
        <taxon>Pseudomonadati</taxon>
        <taxon>Bacteroidota</taxon>
        <taxon>Cytophagia</taxon>
        <taxon>Cytophagales</taxon>
        <taxon>Spirosomataceae</taxon>
        <taxon>Dyadobacter</taxon>
    </lineage>
</organism>
<dbReference type="InterPro" id="IPR002528">
    <property type="entry name" value="MATE_fam"/>
</dbReference>
<sequence length="475" mass="50936">MRPLNYYSDFISYSMKKWFQLLRQALRGSEESFTDGSINRAIFLLSVPMIMEMVMESLFAVVDIFFVSKISIEAVATVGLTESVITLVYSIAIGLSTAATATIARRIGEGNTAQARRAIGQVVLISLAISFPIALFGFVFAGDVLSMMGADPKVIQTGTIFAQIQFLSAPVVILLYSLSGALRGAGAAATAMRSLIVANCLNMILGPILIFGFGPVPALGVAGAAIATALGRSIGVGYQLYSLTRVNTALAFVLRDLRPHRETIIAMIKVATGGTVQFLISSASWIFLTRILAEFGSDVVAGYTIAIRVIMFTLLPAWGLANAAATLVGQNLGAQKPERAALSVWKCASYNLIFLVGLSVFMFIGAEHIIGWFSPNVEAIHTGKLALRVLCLGYGFYAYGMVVIQSLNGAGDTRTPTILNLICFWAIEIPLAYVLAIVFNLGPIGVFISVPVAESFLALLGIWQFKKGNWKTVKV</sequence>
<feature type="transmembrane region" description="Helical" evidence="10">
    <location>
        <begin position="350"/>
        <end position="373"/>
    </location>
</feature>
<dbReference type="InterPro" id="IPR050222">
    <property type="entry name" value="MATE_MdtK"/>
</dbReference>
<dbReference type="InterPro" id="IPR048279">
    <property type="entry name" value="MdtK-like"/>
</dbReference>
<dbReference type="EMBL" id="FNXY01000012">
    <property type="protein sequence ID" value="SEJ71198.1"/>
    <property type="molecule type" value="Genomic_DNA"/>
</dbReference>
<keyword evidence="3" id="KW-0050">Antiport</keyword>
<dbReference type="AlphaFoldDB" id="A0A1H7B122"/>
<gene>
    <name evidence="11" type="ORF">SAMN04487995_6044</name>
</gene>
<keyword evidence="2" id="KW-0813">Transport</keyword>
<dbReference type="CDD" id="cd13139">
    <property type="entry name" value="MATE_like_14"/>
    <property type="match status" value="1"/>
</dbReference>
<dbReference type="PANTHER" id="PTHR43298:SF2">
    <property type="entry name" value="FMN_FAD EXPORTER YEEO-RELATED"/>
    <property type="match status" value="1"/>
</dbReference>
<dbReference type="Proteomes" id="UP000199532">
    <property type="component" value="Unassembled WGS sequence"/>
</dbReference>
<evidence type="ECO:0000256" key="5">
    <source>
        <dbReference type="ARBA" id="ARBA00022692"/>
    </source>
</evidence>
<dbReference type="Pfam" id="PF01554">
    <property type="entry name" value="MatE"/>
    <property type="match status" value="2"/>
</dbReference>
<accession>A0A1H7B122</accession>
<feature type="transmembrane region" description="Helical" evidence="10">
    <location>
        <begin position="219"/>
        <end position="243"/>
    </location>
</feature>
<evidence type="ECO:0000313" key="12">
    <source>
        <dbReference type="Proteomes" id="UP000199532"/>
    </source>
</evidence>
<feature type="transmembrane region" description="Helical" evidence="10">
    <location>
        <begin position="160"/>
        <end position="182"/>
    </location>
</feature>
<dbReference type="PANTHER" id="PTHR43298">
    <property type="entry name" value="MULTIDRUG RESISTANCE PROTEIN NORM-RELATED"/>
    <property type="match status" value="1"/>
</dbReference>
<evidence type="ECO:0000256" key="10">
    <source>
        <dbReference type="SAM" id="Phobius"/>
    </source>
</evidence>
<evidence type="ECO:0000313" key="11">
    <source>
        <dbReference type="EMBL" id="SEJ71198.1"/>
    </source>
</evidence>
<evidence type="ECO:0000256" key="4">
    <source>
        <dbReference type="ARBA" id="ARBA00022475"/>
    </source>
</evidence>
<keyword evidence="8 10" id="KW-0472">Membrane</keyword>
<dbReference type="PIRSF" id="PIRSF006603">
    <property type="entry name" value="DinF"/>
    <property type="match status" value="1"/>
</dbReference>
<dbReference type="GO" id="GO:0005886">
    <property type="term" value="C:plasma membrane"/>
    <property type="evidence" value="ECO:0007669"/>
    <property type="project" value="UniProtKB-SubCell"/>
</dbReference>
<feature type="transmembrane region" description="Helical" evidence="10">
    <location>
        <begin position="444"/>
        <end position="465"/>
    </location>
</feature>
<dbReference type="GO" id="GO:0042910">
    <property type="term" value="F:xenobiotic transmembrane transporter activity"/>
    <property type="evidence" value="ECO:0007669"/>
    <property type="project" value="InterPro"/>
</dbReference>
<feature type="transmembrane region" description="Helical" evidence="10">
    <location>
        <begin position="264"/>
        <end position="288"/>
    </location>
</feature>
<evidence type="ECO:0000256" key="7">
    <source>
        <dbReference type="ARBA" id="ARBA00023065"/>
    </source>
</evidence>
<evidence type="ECO:0000256" key="1">
    <source>
        <dbReference type="ARBA" id="ARBA00004651"/>
    </source>
</evidence>
<proteinExistence type="predicted"/>
<feature type="transmembrane region" description="Helical" evidence="10">
    <location>
        <begin position="119"/>
        <end position="140"/>
    </location>
</feature>
<evidence type="ECO:0000256" key="3">
    <source>
        <dbReference type="ARBA" id="ARBA00022449"/>
    </source>
</evidence>
<feature type="transmembrane region" description="Helical" evidence="10">
    <location>
        <begin position="418"/>
        <end position="438"/>
    </location>
</feature>
<keyword evidence="6 10" id="KW-1133">Transmembrane helix</keyword>
<keyword evidence="4" id="KW-1003">Cell membrane</keyword>
<keyword evidence="5 10" id="KW-0812">Transmembrane</keyword>
<reference evidence="11 12" key="1">
    <citation type="submission" date="2016-10" db="EMBL/GenBank/DDBJ databases">
        <authorList>
            <person name="de Groot N.N."/>
        </authorList>
    </citation>
    <scope>NUCLEOTIDE SEQUENCE [LARGE SCALE GENOMIC DNA]</scope>
    <source>
        <strain evidence="11 12">DSM 19938</strain>
    </source>
</reference>
<dbReference type="GO" id="GO:0015297">
    <property type="term" value="F:antiporter activity"/>
    <property type="evidence" value="ECO:0007669"/>
    <property type="project" value="UniProtKB-KW"/>
</dbReference>
<evidence type="ECO:0000256" key="2">
    <source>
        <dbReference type="ARBA" id="ARBA00022448"/>
    </source>
</evidence>
<feature type="transmembrane region" description="Helical" evidence="10">
    <location>
        <begin position="385"/>
        <end position="406"/>
    </location>
</feature>
<feature type="transmembrane region" description="Helical" evidence="10">
    <location>
        <begin position="42"/>
        <end position="67"/>
    </location>
</feature>
<evidence type="ECO:0000256" key="9">
    <source>
        <dbReference type="ARBA" id="ARBA00031636"/>
    </source>
</evidence>
<keyword evidence="7" id="KW-0406">Ion transport</keyword>
<keyword evidence="12" id="KW-1185">Reference proteome</keyword>
<feature type="transmembrane region" description="Helical" evidence="10">
    <location>
        <begin position="194"/>
        <end position="213"/>
    </location>
</feature>
<evidence type="ECO:0000256" key="6">
    <source>
        <dbReference type="ARBA" id="ARBA00022989"/>
    </source>
</evidence>
<feature type="transmembrane region" description="Helical" evidence="10">
    <location>
        <begin position="300"/>
        <end position="329"/>
    </location>
</feature>
<dbReference type="NCBIfam" id="TIGR00797">
    <property type="entry name" value="matE"/>
    <property type="match status" value="1"/>
</dbReference>
<name>A0A1H7B122_9BACT</name>
<dbReference type="STRING" id="408657.SAMN04487995_6044"/>
<comment type="subcellular location">
    <subcellularLocation>
        <location evidence="1">Cell membrane</location>
        <topology evidence="1">Multi-pass membrane protein</topology>
    </subcellularLocation>
</comment>
<dbReference type="GO" id="GO:0006811">
    <property type="term" value="P:monoatomic ion transport"/>
    <property type="evidence" value="ECO:0007669"/>
    <property type="project" value="UniProtKB-KW"/>
</dbReference>
<protein>
    <recommendedName>
        <fullName evidence="9">Multidrug-efflux transporter</fullName>
    </recommendedName>
</protein>